<dbReference type="PRINTS" id="PR00106">
    <property type="entry name" value="DNAPOLB"/>
</dbReference>
<dbReference type="Pfam" id="PF00136">
    <property type="entry name" value="DNA_pol_B"/>
    <property type="match status" value="1"/>
</dbReference>
<dbReference type="PANTHER" id="PTHR10322:SF23">
    <property type="entry name" value="DNA POLYMERASE DELTA CATALYTIC SUBUNIT"/>
    <property type="match status" value="1"/>
</dbReference>
<dbReference type="InterPro" id="IPR006133">
    <property type="entry name" value="DNA-dir_DNA_pol_B_exonuc"/>
</dbReference>
<keyword evidence="4" id="KW-0548">Nucleotidyltransferase</keyword>
<keyword evidence="5" id="KW-0239">DNA-directed DNA polymerase</keyword>
<feature type="domain" description="DNA-directed DNA polymerase family B multifunctional" evidence="8">
    <location>
        <begin position="347"/>
        <end position="636"/>
    </location>
</feature>
<comment type="catalytic activity">
    <reaction evidence="7">
        <text>DNA(n) + a 2'-deoxyribonucleoside 5'-triphosphate = DNA(n+1) + diphosphate</text>
        <dbReference type="Rhea" id="RHEA:22508"/>
        <dbReference type="Rhea" id="RHEA-COMP:17339"/>
        <dbReference type="Rhea" id="RHEA-COMP:17340"/>
        <dbReference type="ChEBI" id="CHEBI:33019"/>
        <dbReference type="ChEBI" id="CHEBI:61560"/>
        <dbReference type="ChEBI" id="CHEBI:173112"/>
        <dbReference type="EC" id="2.7.7.7"/>
    </reaction>
</comment>
<dbReference type="InterPro" id="IPR006172">
    <property type="entry name" value="DNA-dir_DNA_pol_B"/>
</dbReference>
<dbReference type="Proteomes" id="UP001304300">
    <property type="component" value="Chromosome"/>
</dbReference>
<dbReference type="RefSeq" id="WP_317831854.1">
    <property type="nucleotide sequence ID" value="NZ_CP136920.1"/>
</dbReference>
<proteinExistence type="inferred from homology"/>
<dbReference type="InterPro" id="IPR023211">
    <property type="entry name" value="DNA_pol_palm_dom_sf"/>
</dbReference>
<dbReference type="AlphaFoldDB" id="A0AAQ3L5X3"/>
<evidence type="ECO:0000313" key="10">
    <source>
        <dbReference type="EMBL" id="WOO39830.1"/>
    </source>
</evidence>
<dbReference type="SMART" id="SM00486">
    <property type="entry name" value="POLBc"/>
    <property type="match status" value="1"/>
</dbReference>
<dbReference type="SUPFAM" id="SSF53098">
    <property type="entry name" value="Ribonuclease H-like"/>
    <property type="match status" value="1"/>
</dbReference>
<accession>A0AAQ3L5X3</accession>
<dbReference type="InterPro" id="IPR050240">
    <property type="entry name" value="DNA_pol_type-B"/>
</dbReference>
<evidence type="ECO:0000256" key="6">
    <source>
        <dbReference type="ARBA" id="ARBA00023125"/>
    </source>
</evidence>
<keyword evidence="3" id="KW-0808">Transferase</keyword>
<evidence type="ECO:0000256" key="4">
    <source>
        <dbReference type="ARBA" id="ARBA00022695"/>
    </source>
</evidence>
<evidence type="ECO:0000313" key="11">
    <source>
        <dbReference type="Proteomes" id="UP001304300"/>
    </source>
</evidence>
<dbReference type="SUPFAM" id="SSF56672">
    <property type="entry name" value="DNA/RNA polymerases"/>
    <property type="match status" value="1"/>
</dbReference>
<organism evidence="10 11">
    <name type="scientific">Rubellicoccus peritrichatus</name>
    <dbReference type="NCBI Taxonomy" id="3080537"/>
    <lineage>
        <taxon>Bacteria</taxon>
        <taxon>Pseudomonadati</taxon>
        <taxon>Verrucomicrobiota</taxon>
        <taxon>Opitutia</taxon>
        <taxon>Puniceicoccales</taxon>
        <taxon>Cerasicoccaceae</taxon>
        <taxon>Rubellicoccus</taxon>
    </lineage>
</organism>
<dbReference type="Gene3D" id="3.30.420.10">
    <property type="entry name" value="Ribonuclease H-like superfamily/Ribonuclease H"/>
    <property type="match status" value="1"/>
</dbReference>
<dbReference type="Pfam" id="PF03104">
    <property type="entry name" value="DNA_pol_B_exo1"/>
    <property type="match status" value="1"/>
</dbReference>
<gene>
    <name evidence="10" type="ORF">RZN69_14490</name>
</gene>
<dbReference type="GO" id="GO:0000166">
    <property type="term" value="F:nucleotide binding"/>
    <property type="evidence" value="ECO:0007669"/>
    <property type="project" value="InterPro"/>
</dbReference>
<dbReference type="InterPro" id="IPR012337">
    <property type="entry name" value="RNaseH-like_sf"/>
</dbReference>
<dbReference type="Gene3D" id="3.90.1600.10">
    <property type="entry name" value="Palm domain of DNA polymerase"/>
    <property type="match status" value="1"/>
</dbReference>
<sequence>MLRFENPEAYTLGVKERKGVTAVEAIRPLEHQWLLEQKARLFGGMRFDEIRRCQLDIETYSSIADSFPDPDLKEDRVLAIGLRYGGESHYLVLAEKTDDAERELLKSLNTALAEADPDVIEGHNIFKFDLDYLKRRCKRLKVPCAWGRYGQKAKFRNSRLRIAERWVDYPRCDLPGRTVFDTYLMIQLFDITTRELPSYTLKDVARYLKVTTEKDERTYLAPAEIQETFDTDRDRFLAYLGDDLRETEGIAGLLLPTYVAQAKNFPMNLQEICLRGTAAKVDSLFLEKYFHAGAALPQPPEVSGYAGAFTKSFHTGVFHHVLHYDVASLYPSLLLHIGRNPVGDSLGVFIPMLEELRAERLHYKTLARETDDPVLKREFTARQASYKIVINSFYGYLGFPGARFADSELAAEVTAKGRDLLQKLITEFEKHDCKVLEADTDGIYLSSEKDWKDPEALLDKVKRILPAGIDLEFDGSYESMFCYKSKNYALYDGEKISIAGSALRSRGIEPFLKELSDTLIHHLLGAGKQNPSTLENDLRNAISQGDFPIHRLAKREYLSQNPEAYQKAVETGGKSRRASLEVALRMDPQPRMGEQVSYYITTGDKKRSPDWQVARPVADYNPEAQPYDPTYYLRKLDEWRKRYAEFLEPVESSIQGELF</sequence>
<dbReference type="InterPro" id="IPR043502">
    <property type="entry name" value="DNA/RNA_pol_sf"/>
</dbReference>
<evidence type="ECO:0000256" key="1">
    <source>
        <dbReference type="ARBA" id="ARBA00005755"/>
    </source>
</evidence>
<reference evidence="10 11" key="1">
    <citation type="submission" date="2023-10" db="EMBL/GenBank/DDBJ databases">
        <title>Rubellicoccus peritrichatus gen. nov., sp. nov., isolated from an algae of coral reef tank.</title>
        <authorList>
            <person name="Luo J."/>
        </authorList>
    </citation>
    <scope>NUCLEOTIDE SEQUENCE [LARGE SCALE GENOMIC DNA]</scope>
    <source>
        <strain evidence="10 11">CR14</strain>
    </source>
</reference>
<dbReference type="GO" id="GO:0003677">
    <property type="term" value="F:DNA binding"/>
    <property type="evidence" value="ECO:0007669"/>
    <property type="project" value="UniProtKB-KW"/>
</dbReference>
<keyword evidence="6" id="KW-0238">DNA-binding</keyword>
<evidence type="ECO:0000256" key="2">
    <source>
        <dbReference type="ARBA" id="ARBA00012417"/>
    </source>
</evidence>
<keyword evidence="11" id="KW-1185">Reference proteome</keyword>
<name>A0AAQ3L5X3_9BACT</name>
<dbReference type="EMBL" id="CP136920">
    <property type="protein sequence ID" value="WOO39830.1"/>
    <property type="molecule type" value="Genomic_DNA"/>
</dbReference>
<protein>
    <recommendedName>
        <fullName evidence="2">DNA-directed DNA polymerase</fullName>
        <ecNumber evidence="2">2.7.7.7</ecNumber>
    </recommendedName>
</protein>
<dbReference type="InterPro" id="IPR006134">
    <property type="entry name" value="DNA-dir_DNA_pol_B_multi_dom"/>
</dbReference>
<evidence type="ECO:0000256" key="3">
    <source>
        <dbReference type="ARBA" id="ARBA00022679"/>
    </source>
</evidence>
<dbReference type="Gene3D" id="1.10.132.60">
    <property type="entry name" value="DNA polymerase family B, C-terminal domain"/>
    <property type="match status" value="1"/>
</dbReference>
<feature type="domain" description="DNA-directed DNA polymerase family B exonuclease" evidence="9">
    <location>
        <begin position="48"/>
        <end position="204"/>
    </location>
</feature>
<comment type="similarity">
    <text evidence="1">Belongs to the DNA polymerase type-B family.</text>
</comment>
<evidence type="ECO:0000256" key="7">
    <source>
        <dbReference type="ARBA" id="ARBA00049244"/>
    </source>
</evidence>
<dbReference type="InterPro" id="IPR036397">
    <property type="entry name" value="RNaseH_sf"/>
</dbReference>
<dbReference type="EC" id="2.7.7.7" evidence="2"/>
<dbReference type="GO" id="GO:0003887">
    <property type="term" value="F:DNA-directed DNA polymerase activity"/>
    <property type="evidence" value="ECO:0007669"/>
    <property type="project" value="UniProtKB-KW"/>
</dbReference>
<evidence type="ECO:0000259" key="9">
    <source>
        <dbReference type="Pfam" id="PF03104"/>
    </source>
</evidence>
<dbReference type="PANTHER" id="PTHR10322">
    <property type="entry name" value="DNA POLYMERASE CATALYTIC SUBUNIT"/>
    <property type="match status" value="1"/>
</dbReference>
<evidence type="ECO:0000256" key="5">
    <source>
        <dbReference type="ARBA" id="ARBA00022932"/>
    </source>
</evidence>
<evidence type="ECO:0000259" key="8">
    <source>
        <dbReference type="Pfam" id="PF00136"/>
    </source>
</evidence>
<dbReference type="InterPro" id="IPR042087">
    <property type="entry name" value="DNA_pol_B_thumb"/>
</dbReference>
<dbReference type="KEGG" id="puo:RZN69_14490"/>